<feature type="region of interest" description="Disordered" evidence="1">
    <location>
        <begin position="1305"/>
        <end position="1329"/>
    </location>
</feature>
<feature type="region of interest" description="Disordered" evidence="1">
    <location>
        <begin position="1685"/>
        <end position="1712"/>
    </location>
</feature>
<feature type="region of interest" description="Disordered" evidence="1">
    <location>
        <begin position="151"/>
        <end position="189"/>
    </location>
</feature>
<name>A0ABQ9YJ38_9EUKA</name>
<accession>A0ABQ9YJ38</accession>
<protein>
    <submittedName>
        <fullName evidence="2">Uncharacterized protein</fullName>
    </submittedName>
</protein>
<evidence type="ECO:0000313" key="3">
    <source>
        <dbReference type="Proteomes" id="UP001281761"/>
    </source>
</evidence>
<feature type="region of interest" description="Disordered" evidence="1">
    <location>
        <begin position="1891"/>
        <end position="1910"/>
    </location>
</feature>
<dbReference type="EMBL" id="JARBJD010000005">
    <property type="protein sequence ID" value="KAK2963768.1"/>
    <property type="molecule type" value="Genomic_DNA"/>
</dbReference>
<feature type="compositionally biased region" description="Polar residues" evidence="1">
    <location>
        <begin position="2022"/>
        <end position="2036"/>
    </location>
</feature>
<reference evidence="2 3" key="1">
    <citation type="journal article" date="2022" name="bioRxiv">
        <title>Genomics of Preaxostyla Flagellates Illuminates Evolutionary Transitions and the Path Towards Mitochondrial Loss.</title>
        <authorList>
            <person name="Novak L.V.F."/>
            <person name="Treitli S.C."/>
            <person name="Pyrih J."/>
            <person name="Halakuc P."/>
            <person name="Pipaliya S.V."/>
            <person name="Vacek V."/>
            <person name="Brzon O."/>
            <person name="Soukal P."/>
            <person name="Eme L."/>
            <person name="Dacks J.B."/>
            <person name="Karnkowska A."/>
            <person name="Elias M."/>
            <person name="Hampl V."/>
        </authorList>
    </citation>
    <scope>NUCLEOTIDE SEQUENCE [LARGE SCALE GENOMIC DNA]</scope>
    <source>
        <strain evidence="2">NAU3</strain>
        <tissue evidence="2">Gut</tissue>
    </source>
</reference>
<feature type="compositionally biased region" description="Polar residues" evidence="1">
    <location>
        <begin position="16"/>
        <end position="28"/>
    </location>
</feature>
<feature type="region of interest" description="Disordered" evidence="1">
    <location>
        <begin position="1842"/>
        <end position="1870"/>
    </location>
</feature>
<feature type="compositionally biased region" description="Polar residues" evidence="1">
    <location>
        <begin position="1492"/>
        <end position="1515"/>
    </location>
</feature>
<feature type="region of interest" description="Disordered" evidence="1">
    <location>
        <begin position="1616"/>
        <end position="1652"/>
    </location>
</feature>
<gene>
    <name evidence="2" type="ORF">BLNAU_1335</name>
</gene>
<feature type="compositionally biased region" description="Polar residues" evidence="1">
    <location>
        <begin position="1616"/>
        <end position="1637"/>
    </location>
</feature>
<feature type="compositionally biased region" description="Polar residues" evidence="1">
    <location>
        <begin position="1891"/>
        <end position="1908"/>
    </location>
</feature>
<sequence length="2670" mass="295956">MKFALSKKPSARPIAQSFQPNPHTATTSSKRHIHTRTETPSQLSEVSIKKSSRSLSTVASHCGRIFASSVLINFSSFYSKLHEFPQSSAIVGRDRHEERLLPYGLALSVVPEPKEVECDTAQRTDSFQHDFFQPKLSSIQSKLQTITRYTSPHQGTLAEPPKHKKSHSKGHPPTSARKSRSENTTTQTRYNLVVRIPLQPQPNMSLLNRLKCEGKYYPRSTYPTASLSQNAPVRQVVSYSSTLLNLFSHILPLIPRVYSAELQASATPSERLCSMEALLATLLPSSQLGSSLINQNTLYSMKNGINTDVRAIAVEAFCQNDFVTLDHILTILYPSQRCFENDSFSFDDALQTNTATALSINKGISHMLWISHILQSSLVHQENLVSSIQPTLTIPRRETLPLTLAEPPNLRFYQQTYKHSLPRPKVDSEEQDKDLSVTKMLEERIPFGNITHVSESDLLDSLISYNSSPLISTLYSQPNPISYSLIPFHLSPTEIKPLSPSLFTPIFHFSNVTSFETLHPLRALISVFSNRPVLSDRTDDWSDSFDTLRQIPSPPPDSNDFSVSLAQREWRIKMRRFHVLLNQMSGSTPLTSEEEKEMEDLCDAIQNSPKMSRKVIDGRVLERPTTLPLIFLVFELIYNTLPEHEHSTQLIHCFLDSPHLFLQPDDERSQQTLFRILRHHALQINSKMRADSPVIYFSHSSSSSFSTDYPSSSRLSPSLTLNPFFDATASVDFLPSKAAHLTLSKSKKIKPVHSVKSPRSQIMVTDPIFDHIANLLSTILSDPSVLTHQTTSALVPPLSLLNQYLKSCSTSTSTHLALSVLFTPLLTLRHSLALTIESSCQVSTLQMNTRLSSHPFVQFPELWEVASLTLQIQIHLSSFLNDAASTLTLFVLMFGSPTSLRPEDDSFFIAVCSFCCDSVFLQDPQRFVHTLPFSSPGRQPLSIPCDFPRDALSSFSVDSLSLVPPFLFFSYLHSVVKVLTLLSQWTPVTQTNSAASFILSPFSHSARSTLQSQQSQPCLQTVQPIPTIQWPYSVIDWVLNPVSGFMFNSISGTLLPEERETTIFRHILPHKFLLPYGAWGYLDHRLSIHLLRTLLEVLSIPNNPFLSHPDYVSTYPVFAAIRLCQLFSFWRRPIPIGYEEHTDLITSKHIDNTGLSTTIQPLSLELQFEIANYYARIIFVFLTQEETASGEFLNDLVLPFCLAVLEPKNKSESNGNDTSMFRESAHPMNAFLPIWNKLHLLKNSNCIDDGYISTSRYHCVSHTVSTHSGTSTSAALSGIAVDHSQSGSSKSNISTEFSPINPSLVGPQTFTRPFTDTSTPRRSQNTPETPMTVRCLSLPFLSSLPSIQTDNLPTPLPPDQRILYVPIDPDNDALEPSLHSADGFGHTSLIPFIRTPVIETLHMKEAHSSPLSFAPTHSTLTRSLTHSYSGFHSESAMNRHPSQTVQPSIFSENSDEFTTSKSTISGPSPITLSTMSEPSHVSSAGSNDLGLSASTPSSYSHQQKSQVSTQESSVHSAVGDLPATTNLMWNQSKVQDLPFLQFGPSNVDEIPNIPKDDDKDYSQKRRTYSVPQPPITIPPVLPERTSSFNEQIHVQFMPHPRSQALSPISSIVEDATTTTQPSDESNTLTYSSMSNGSRAHPVTGRTHSSVSDSTMKVSSSATFSSHAGDNLPSVVSSLSIRNAGTHSSHSSLLHDPMASSISGQGPSSLSRLSGIPSYPQLLTLDNHQSASTDIDASSSAITAAPMNSSQDSHTRFPQLESISYLPSFNSDYTVSVLSSHNNLSVPNKRSILTNVRFGRLTGQKGPQVPMSASGSAFNLLAATHVPKSLTRSMSDQVRGVLTDTDDASKETVPPSRFYDRPSIAPSEVPELELGNVPSRWSDADHMIDNLHSNRPHTPSTNRTHSSAAENVDDLEDEYDWKKPVSDRRSSLPIFRNTKTNLDEAQASQTLNLAHTQFLEEDDQNIPLVNRLKGGGPLGDTDSSVSMEDNFSSSAVHIDQVFQVEEKQRSRNNSASAHILKSQPGQVVTRSLTPNPQSDKKVPVSTSLTRTLSRGDAFKSIKTTTTTTSLPSIPTLPNQAIVPFKLNTTTSFTSVTTPRSPVLMAGPHSPSSGLSTQQSSKDSPVSKTTRSPIPFPISAHSFSNPIYSTPPQPTTSGLPPRATPSTNGPPPVDKRSRFFRERSRSIHTSGIEHFNLQSIGEELKMSMSQKSDVTRSERKAMLKPAKPIARTSSSVVTKENALKLKEERDRLMNPLYWQSAFHANIISLAIASCLDEQGHTSFHTIRVSPLKVFEKLTKHLSDTRQTEVLSLVVHTFEVRSGKKAIPLKIFLRLIAPPLRNHLLDGSFDSSSPSSLITLSPAQHESFWKHDRFPFSTGHETIDLKTQQTVRILSFPRFSADPEVFTNIHTQLCFLAHLSYLKPHAPIGVIHDVFTDTDHTLHMVTEPFQCSLKQWRTALFEQEADSVATSLVKAHLNKSQSSPRSKLSMSVSSSPLSQLSHPLEHFCSPQMTAPTEFLLAPSKPLHEYLHTLLQIFLQILSVLQVIRNEDLMVFHLSLDSFSLLPPSSPSPIPFRLSLSPFHLSTARDNIQPTSRSIGIVLFELVTGIPITAFSRHPPTTLNGLYQHRADETRCPSLVALMNRLLGAPHDEPVSFSDVHDDVVSILSHLPEL</sequence>
<organism evidence="2 3">
    <name type="scientific">Blattamonas nauphoetae</name>
    <dbReference type="NCBI Taxonomy" id="2049346"/>
    <lineage>
        <taxon>Eukaryota</taxon>
        <taxon>Metamonada</taxon>
        <taxon>Preaxostyla</taxon>
        <taxon>Oxymonadida</taxon>
        <taxon>Blattamonas</taxon>
    </lineage>
</organism>
<feature type="compositionally biased region" description="Low complexity" evidence="1">
    <location>
        <begin position="2108"/>
        <end position="2122"/>
    </location>
</feature>
<feature type="compositionally biased region" description="Low complexity" evidence="1">
    <location>
        <begin position="1699"/>
        <end position="1710"/>
    </location>
</feature>
<feature type="compositionally biased region" description="Polar residues" evidence="1">
    <location>
        <begin position="1453"/>
        <end position="1486"/>
    </location>
</feature>
<keyword evidence="3" id="KW-1185">Reference proteome</keyword>
<feature type="region of interest" description="Disordered" evidence="1">
    <location>
        <begin position="1"/>
        <end position="46"/>
    </location>
</feature>
<proteinExistence type="predicted"/>
<dbReference type="Proteomes" id="UP001281761">
    <property type="component" value="Unassembled WGS sequence"/>
</dbReference>
<evidence type="ECO:0000313" key="2">
    <source>
        <dbReference type="EMBL" id="KAK2963768.1"/>
    </source>
</evidence>
<comment type="caution">
    <text evidence="2">The sequence shown here is derived from an EMBL/GenBank/DDBJ whole genome shotgun (WGS) entry which is preliminary data.</text>
</comment>
<evidence type="ECO:0000256" key="1">
    <source>
        <dbReference type="SAM" id="MobiDB-lite"/>
    </source>
</evidence>
<feature type="region of interest" description="Disordered" evidence="1">
    <location>
        <begin position="1453"/>
        <end position="1516"/>
    </location>
</feature>
<feature type="region of interest" description="Disordered" evidence="1">
    <location>
        <begin position="2006"/>
        <end position="2048"/>
    </location>
</feature>
<feature type="region of interest" description="Disordered" evidence="1">
    <location>
        <begin position="2094"/>
        <end position="2174"/>
    </location>
</feature>